<comment type="caution">
    <text evidence="4">Lacks conserved residue(s) required for the propagation of feature annotation.</text>
</comment>
<protein>
    <recommendedName>
        <fullName evidence="4">Mycothiol acetyltransferase</fullName>
        <shortName evidence="4">MSH acetyltransferase</shortName>
        <ecNumber evidence="4">2.3.1.189</ecNumber>
    </recommendedName>
    <alternativeName>
        <fullName evidence="4">Mycothiol synthase</fullName>
    </alternativeName>
</protein>
<dbReference type="Proteomes" id="UP000317998">
    <property type="component" value="Unassembled WGS sequence"/>
</dbReference>
<dbReference type="Pfam" id="PF00583">
    <property type="entry name" value="Acetyltransf_1"/>
    <property type="match status" value="1"/>
</dbReference>
<feature type="binding site" evidence="4">
    <location>
        <begin position="65"/>
        <end position="67"/>
    </location>
    <ligand>
        <name>acetyl-CoA</name>
        <dbReference type="ChEBI" id="CHEBI:57288"/>
        <label>1</label>
    </ligand>
</feature>
<evidence type="ECO:0000313" key="7">
    <source>
        <dbReference type="Proteomes" id="UP000317998"/>
    </source>
</evidence>
<accession>A0A542YG30</accession>
<sequence length="271" mass="29560">MATDAPTAVPGWLGPLIERARQADGQPPFSDQALVELRTGRRELLAADEAGAAVLLRGDPGEAELVVDPTERRHGIGGRMLAQLLDENPQLLLWAHGDHPASRALAARHRLTAVRTLLQLRADVPTDVPATEGVRAFRPGTDDDAWLALNARAFASHPEQGSLTQGDLDERMAEDWFDADDFLLLWHGDDLAGFSWLKIDDGIGEFYAVGVDPERQGEGLGRRLVTAGLARLAARGIRTSNLYVEADNKPAVRLYRSFGFGEHTVDVQYST</sequence>
<comment type="similarity">
    <text evidence="4">Belongs to the acetyltransferase family. MshD subfamily.</text>
</comment>
<feature type="binding site" evidence="4">
    <location>
        <position position="31"/>
    </location>
    <ligand>
        <name>1D-myo-inositol 2-(L-cysteinylamino)-2-deoxy-alpha-D-glucopyranoside</name>
        <dbReference type="ChEBI" id="CHEBI:58887"/>
    </ligand>
</feature>
<keyword evidence="7" id="KW-1185">Reference proteome</keyword>
<dbReference type="InterPro" id="IPR016181">
    <property type="entry name" value="Acyl_CoA_acyltransferase"/>
</dbReference>
<dbReference type="AlphaFoldDB" id="A0A542YG30"/>
<proteinExistence type="inferred from homology"/>
<comment type="caution">
    <text evidence="6">The sequence shown here is derived from an EMBL/GenBank/DDBJ whole genome shotgun (WGS) entry which is preliminary data.</text>
</comment>
<dbReference type="InterPro" id="IPR017813">
    <property type="entry name" value="Mycothiol_AcTrfase"/>
</dbReference>
<dbReference type="SUPFAM" id="SSF55729">
    <property type="entry name" value="Acyl-CoA N-acyltransferases (Nat)"/>
    <property type="match status" value="1"/>
</dbReference>
<dbReference type="GO" id="GO:0035447">
    <property type="term" value="F:mycothiol synthase activity"/>
    <property type="evidence" value="ECO:0007669"/>
    <property type="project" value="UniProtKB-UniRule"/>
</dbReference>
<evidence type="ECO:0000256" key="3">
    <source>
        <dbReference type="ARBA" id="ARBA00023315"/>
    </source>
</evidence>
<dbReference type="InterPro" id="IPR000182">
    <property type="entry name" value="GNAT_dom"/>
</dbReference>
<dbReference type="EMBL" id="VFOM01000001">
    <property type="protein sequence ID" value="TQL47027.1"/>
    <property type="molecule type" value="Genomic_DNA"/>
</dbReference>
<name>A0A542YG30_9MICO</name>
<dbReference type="PROSITE" id="PS51186">
    <property type="entry name" value="GNAT"/>
    <property type="match status" value="1"/>
</dbReference>
<dbReference type="Gene3D" id="3.40.630.30">
    <property type="match status" value="1"/>
</dbReference>
<dbReference type="CDD" id="cd04301">
    <property type="entry name" value="NAT_SF"/>
    <property type="match status" value="1"/>
</dbReference>
<comment type="subunit">
    <text evidence="4">Monomer.</text>
</comment>
<dbReference type="GO" id="GO:0010125">
    <property type="term" value="P:mycothiol biosynthetic process"/>
    <property type="evidence" value="ECO:0007669"/>
    <property type="project" value="UniProtKB-UniRule"/>
</dbReference>
<feature type="binding site" evidence="4">
    <location>
        <begin position="216"/>
        <end position="222"/>
    </location>
    <ligand>
        <name>acetyl-CoA</name>
        <dbReference type="ChEBI" id="CHEBI:57288"/>
        <label>2</label>
    </ligand>
</feature>
<dbReference type="InterPro" id="IPR050276">
    <property type="entry name" value="MshD_Acetyltransferase"/>
</dbReference>
<feature type="binding site" evidence="4">
    <location>
        <begin position="248"/>
        <end position="253"/>
    </location>
    <ligand>
        <name>acetyl-CoA</name>
        <dbReference type="ChEBI" id="CHEBI:57288"/>
        <label>2</label>
    </ligand>
</feature>
<evidence type="ECO:0000259" key="5">
    <source>
        <dbReference type="PROSITE" id="PS51186"/>
    </source>
</evidence>
<feature type="binding site" evidence="4">
    <location>
        <position position="205"/>
    </location>
    <ligand>
        <name>1D-myo-inositol 2-(L-cysteinylamino)-2-deoxy-alpha-D-glucopyranoside</name>
        <dbReference type="ChEBI" id="CHEBI:58887"/>
    </ligand>
</feature>
<dbReference type="PANTHER" id="PTHR43617">
    <property type="entry name" value="L-AMINO ACID N-ACETYLTRANSFERASE"/>
    <property type="match status" value="1"/>
</dbReference>
<evidence type="ECO:0000313" key="6">
    <source>
        <dbReference type="EMBL" id="TQL47027.1"/>
    </source>
</evidence>
<feature type="binding site" evidence="4">
    <location>
        <begin position="209"/>
        <end position="211"/>
    </location>
    <ligand>
        <name>acetyl-CoA</name>
        <dbReference type="ChEBI" id="CHEBI:57288"/>
        <label>2</label>
    </ligand>
</feature>
<dbReference type="OrthoDB" id="3208058at2"/>
<dbReference type="PANTHER" id="PTHR43617:SF31">
    <property type="entry name" value="MYCOTHIOL ACETYLTRANSFERASE"/>
    <property type="match status" value="1"/>
</dbReference>
<dbReference type="EC" id="2.3.1.189" evidence="4"/>
<dbReference type="PIRSF" id="PIRSF021524">
    <property type="entry name" value="MSH_acetyltransferase"/>
    <property type="match status" value="1"/>
</dbReference>
<comment type="function">
    <text evidence="4">Catalyzes the transfer of acetyl from acetyl-CoA to desacetylmycothiol (Cys-GlcN-Ins) to form mycothiol.</text>
</comment>
<organism evidence="6 7">
    <name type="scientific">Homoserinimonas aerilata</name>
    <dbReference type="NCBI Taxonomy" id="1162970"/>
    <lineage>
        <taxon>Bacteria</taxon>
        <taxon>Bacillati</taxon>
        <taxon>Actinomycetota</taxon>
        <taxon>Actinomycetes</taxon>
        <taxon>Micrococcales</taxon>
        <taxon>Microbacteriaceae</taxon>
        <taxon>Homoserinimonas</taxon>
    </lineage>
</organism>
<evidence type="ECO:0000256" key="4">
    <source>
        <dbReference type="HAMAP-Rule" id="MF_01698"/>
    </source>
</evidence>
<keyword evidence="1 4" id="KW-0808">Transferase</keyword>
<keyword evidence="3 4" id="KW-0012">Acyltransferase</keyword>
<dbReference type="RefSeq" id="WP_141879324.1">
    <property type="nucleotide sequence ID" value="NZ_VFOM01000001.1"/>
</dbReference>
<feature type="binding site" evidence="4">
    <location>
        <position position="198"/>
    </location>
    <ligand>
        <name>1D-myo-inositol 2-(L-cysteinylamino)-2-deoxy-alpha-D-glucopyranoside</name>
        <dbReference type="ChEBI" id="CHEBI:58887"/>
    </ligand>
</feature>
<gene>
    <name evidence="4" type="primary">mshD</name>
    <name evidence="6" type="ORF">FB562_0070</name>
</gene>
<reference evidence="6 7" key="1">
    <citation type="submission" date="2019-06" db="EMBL/GenBank/DDBJ databases">
        <title>Sequencing the genomes of 1000 actinobacteria strains.</title>
        <authorList>
            <person name="Klenk H.-P."/>
        </authorList>
    </citation>
    <scope>NUCLEOTIDE SEQUENCE [LARGE SCALE GENOMIC DNA]</scope>
    <source>
        <strain evidence="6 7">DSM 26477</strain>
    </source>
</reference>
<feature type="binding site" evidence="4">
    <location>
        <position position="243"/>
    </location>
    <ligand>
        <name>1D-myo-inositol 2-(L-cysteinylamino)-2-deoxy-alpha-D-glucopyranoside</name>
        <dbReference type="ChEBI" id="CHEBI:58887"/>
    </ligand>
</feature>
<evidence type="ECO:0000256" key="2">
    <source>
        <dbReference type="ARBA" id="ARBA00022737"/>
    </source>
</evidence>
<dbReference type="HAMAP" id="MF_01698">
    <property type="entry name" value="MshD"/>
    <property type="match status" value="1"/>
</dbReference>
<dbReference type="NCBIfam" id="TIGR03448">
    <property type="entry name" value="mycothiol_MshD"/>
    <property type="match status" value="1"/>
</dbReference>
<feature type="domain" description="N-acetyltransferase" evidence="5">
    <location>
        <begin position="132"/>
        <end position="271"/>
    </location>
</feature>
<comment type="catalytic activity">
    <reaction evidence="4">
        <text>1D-myo-inositol 2-(L-cysteinylamino)-2-deoxy-alpha-D-glucopyranoside + acetyl-CoA = mycothiol + CoA + H(+)</text>
        <dbReference type="Rhea" id="RHEA:26172"/>
        <dbReference type="ChEBI" id="CHEBI:15378"/>
        <dbReference type="ChEBI" id="CHEBI:16768"/>
        <dbReference type="ChEBI" id="CHEBI:57287"/>
        <dbReference type="ChEBI" id="CHEBI:57288"/>
        <dbReference type="ChEBI" id="CHEBI:58887"/>
        <dbReference type="EC" id="2.3.1.189"/>
    </reaction>
</comment>
<feature type="binding site" evidence="4">
    <location>
        <position position="159"/>
    </location>
    <ligand>
        <name>1D-myo-inositol 2-(L-cysteinylamino)-2-deoxy-alpha-D-glucopyranoside</name>
        <dbReference type="ChEBI" id="CHEBI:58887"/>
    </ligand>
</feature>
<evidence type="ECO:0000256" key="1">
    <source>
        <dbReference type="ARBA" id="ARBA00022679"/>
    </source>
</evidence>
<keyword evidence="2 4" id="KW-0677">Repeat</keyword>
<dbReference type="GO" id="GO:0008999">
    <property type="term" value="F:protein-N-terminal-alanine acetyltransferase activity"/>
    <property type="evidence" value="ECO:0007669"/>
    <property type="project" value="TreeGrafter"/>
</dbReference>